<dbReference type="AlphaFoldDB" id="A0A5C8KWD5"/>
<keyword evidence="2" id="KW-1277">Toxin-antitoxin system</keyword>
<comment type="caution">
    <text evidence="4">The sequence shown here is derived from an EMBL/GenBank/DDBJ whole genome shotgun (WGS) entry which is preliminary data.</text>
</comment>
<sequence>MSSIQRSALVRQSAERMFDLVNDVGAYPRLFDWCEASQVLEASDSHMVATLRLRAAGLRTGFTTRNLLVPAQRIELDLVDGPFRRLSGAWRFQALAEDACKVSLNLDFEVSNRVMGSALALGFQGLADRMVDDFCRVGMRDG</sequence>
<evidence type="ECO:0000256" key="1">
    <source>
        <dbReference type="ARBA" id="ARBA00008918"/>
    </source>
</evidence>
<dbReference type="Pfam" id="PF03364">
    <property type="entry name" value="Polyketide_cyc"/>
    <property type="match status" value="1"/>
</dbReference>
<dbReference type="GO" id="GO:0045333">
    <property type="term" value="P:cellular respiration"/>
    <property type="evidence" value="ECO:0007669"/>
    <property type="project" value="InterPro"/>
</dbReference>
<accession>A0A5C8KWD5</accession>
<dbReference type="InterPro" id="IPR044996">
    <property type="entry name" value="COQ10-like"/>
</dbReference>
<dbReference type="SUPFAM" id="SSF55961">
    <property type="entry name" value="Bet v1-like"/>
    <property type="match status" value="1"/>
</dbReference>
<gene>
    <name evidence="4" type="ORF">FU658_05810</name>
</gene>
<dbReference type="OrthoDB" id="9804759at2"/>
<keyword evidence="5" id="KW-1185">Reference proteome</keyword>
<dbReference type="CDD" id="cd07813">
    <property type="entry name" value="COQ10p_like"/>
    <property type="match status" value="1"/>
</dbReference>
<dbReference type="RefSeq" id="WP_147891221.1">
    <property type="nucleotide sequence ID" value="NZ_VRTS01000003.1"/>
</dbReference>
<evidence type="ECO:0000313" key="4">
    <source>
        <dbReference type="EMBL" id="TXK64409.1"/>
    </source>
</evidence>
<dbReference type="InterPro" id="IPR005031">
    <property type="entry name" value="COQ10_START"/>
</dbReference>
<comment type="similarity">
    <text evidence="1">Belongs to the ribosome association toxin RatA family.</text>
</comment>
<dbReference type="GO" id="GO:0048039">
    <property type="term" value="F:ubiquinone binding"/>
    <property type="evidence" value="ECO:0007669"/>
    <property type="project" value="InterPro"/>
</dbReference>
<evidence type="ECO:0000313" key="5">
    <source>
        <dbReference type="Proteomes" id="UP000321248"/>
    </source>
</evidence>
<reference evidence="4 5" key="1">
    <citation type="submission" date="2019-08" db="EMBL/GenBank/DDBJ databases">
        <authorList>
            <person name="Karlyshev A.V."/>
        </authorList>
    </citation>
    <scope>NUCLEOTIDE SEQUENCE [LARGE SCALE GENOMIC DNA]</scope>
    <source>
        <strain evidence="4 5">Alg18-2.2</strain>
    </source>
</reference>
<evidence type="ECO:0000259" key="3">
    <source>
        <dbReference type="Pfam" id="PF03364"/>
    </source>
</evidence>
<organism evidence="4 5">
    <name type="scientific">Alkalisalibacterium limincola</name>
    <dbReference type="NCBI Taxonomy" id="2699169"/>
    <lineage>
        <taxon>Bacteria</taxon>
        <taxon>Pseudomonadati</taxon>
        <taxon>Pseudomonadota</taxon>
        <taxon>Gammaproteobacteria</taxon>
        <taxon>Lysobacterales</taxon>
        <taxon>Lysobacteraceae</taxon>
        <taxon>Alkalisalibacterium</taxon>
    </lineage>
</organism>
<dbReference type="EMBL" id="VRTS01000003">
    <property type="protein sequence ID" value="TXK64409.1"/>
    <property type="molecule type" value="Genomic_DNA"/>
</dbReference>
<dbReference type="Gene3D" id="3.30.530.20">
    <property type="match status" value="1"/>
</dbReference>
<proteinExistence type="inferred from homology"/>
<dbReference type="InterPro" id="IPR023393">
    <property type="entry name" value="START-like_dom_sf"/>
</dbReference>
<evidence type="ECO:0000256" key="2">
    <source>
        <dbReference type="ARBA" id="ARBA00022649"/>
    </source>
</evidence>
<dbReference type="PANTHER" id="PTHR12901">
    <property type="entry name" value="SPERM PROTEIN HOMOLOG"/>
    <property type="match status" value="1"/>
</dbReference>
<dbReference type="Proteomes" id="UP000321248">
    <property type="component" value="Unassembled WGS sequence"/>
</dbReference>
<protein>
    <submittedName>
        <fullName evidence="4">Type II toxin-antitoxin system RatA family toxin</fullName>
    </submittedName>
</protein>
<dbReference type="PANTHER" id="PTHR12901:SF10">
    <property type="entry name" value="COENZYME Q-BINDING PROTEIN COQ10, MITOCHONDRIAL"/>
    <property type="match status" value="1"/>
</dbReference>
<name>A0A5C8KWD5_9GAMM</name>
<feature type="domain" description="Coenzyme Q-binding protein COQ10 START" evidence="3">
    <location>
        <begin position="12"/>
        <end position="135"/>
    </location>
</feature>